<feature type="transmembrane region" description="Helical" evidence="1">
    <location>
        <begin position="12"/>
        <end position="36"/>
    </location>
</feature>
<evidence type="ECO:0000313" key="2">
    <source>
        <dbReference type="EMBL" id="KAK7067467.1"/>
    </source>
</evidence>
<evidence type="ECO:0000256" key="1">
    <source>
        <dbReference type="SAM" id="Phobius"/>
    </source>
</evidence>
<gene>
    <name evidence="2" type="ORF">SK128_018135</name>
</gene>
<proteinExistence type="predicted"/>
<sequence>MLRSRLPILKYIFDGYTGLSSILGCLYFLFNFALVFQLTRALYLSAFIYAHKSYVAKP</sequence>
<feature type="non-terminal residue" evidence="2">
    <location>
        <position position="58"/>
    </location>
</feature>
<accession>A0AAN8WJT1</accession>
<dbReference type="PROSITE" id="PS51257">
    <property type="entry name" value="PROKAR_LIPOPROTEIN"/>
    <property type="match status" value="1"/>
</dbReference>
<name>A0AAN8WJT1_HALRR</name>
<dbReference type="EMBL" id="JAXCGZ010018252">
    <property type="protein sequence ID" value="KAK7067467.1"/>
    <property type="molecule type" value="Genomic_DNA"/>
</dbReference>
<organism evidence="2 3">
    <name type="scientific">Halocaridina rubra</name>
    <name type="common">Hawaiian red shrimp</name>
    <dbReference type="NCBI Taxonomy" id="373956"/>
    <lineage>
        <taxon>Eukaryota</taxon>
        <taxon>Metazoa</taxon>
        <taxon>Ecdysozoa</taxon>
        <taxon>Arthropoda</taxon>
        <taxon>Crustacea</taxon>
        <taxon>Multicrustacea</taxon>
        <taxon>Malacostraca</taxon>
        <taxon>Eumalacostraca</taxon>
        <taxon>Eucarida</taxon>
        <taxon>Decapoda</taxon>
        <taxon>Pleocyemata</taxon>
        <taxon>Caridea</taxon>
        <taxon>Atyoidea</taxon>
        <taxon>Atyidae</taxon>
        <taxon>Halocaridina</taxon>
    </lineage>
</organism>
<comment type="caution">
    <text evidence="2">The sequence shown here is derived from an EMBL/GenBank/DDBJ whole genome shotgun (WGS) entry which is preliminary data.</text>
</comment>
<keyword evidence="3" id="KW-1185">Reference proteome</keyword>
<dbReference type="Proteomes" id="UP001381693">
    <property type="component" value="Unassembled WGS sequence"/>
</dbReference>
<reference evidence="2 3" key="1">
    <citation type="submission" date="2023-11" db="EMBL/GenBank/DDBJ databases">
        <title>Halocaridina rubra genome assembly.</title>
        <authorList>
            <person name="Smith C."/>
        </authorList>
    </citation>
    <scope>NUCLEOTIDE SEQUENCE [LARGE SCALE GENOMIC DNA]</scope>
    <source>
        <strain evidence="2">EP-1</strain>
        <tissue evidence="2">Whole</tissue>
    </source>
</reference>
<protein>
    <submittedName>
        <fullName evidence="2">Uncharacterized protein</fullName>
    </submittedName>
</protein>
<keyword evidence="1" id="KW-0812">Transmembrane</keyword>
<keyword evidence="1" id="KW-1133">Transmembrane helix</keyword>
<evidence type="ECO:0000313" key="3">
    <source>
        <dbReference type="Proteomes" id="UP001381693"/>
    </source>
</evidence>
<keyword evidence="1" id="KW-0472">Membrane</keyword>
<dbReference type="AlphaFoldDB" id="A0AAN8WJT1"/>